<evidence type="ECO:0000256" key="3">
    <source>
        <dbReference type="ARBA" id="ARBA00022692"/>
    </source>
</evidence>
<gene>
    <name evidence="7" type="ORF">BN996_01572</name>
</gene>
<protein>
    <submittedName>
        <fullName evidence="7">DoxX</fullName>
    </submittedName>
</protein>
<keyword evidence="4 6" id="KW-1133">Transmembrane helix</keyword>
<dbReference type="Pfam" id="PF07681">
    <property type="entry name" value="DoxX"/>
    <property type="match status" value="1"/>
</dbReference>
<dbReference type="OrthoDB" id="340328at2157"/>
<dbReference type="PANTHER" id="PTHR33452:SF1">
    <property type="entry name" value="INNER MEMBRANE PROTEIN YPHA-RELATED"/>
    <property type="match status" value="1"/>
</dbReference>
<dbReference type="AlphaFoldDB" id="A0A0D6JR65"/>
<accession>A0A0D6JR65</accession>
<feature type="transmembrane region" description="Helical" evidence="6">
    <location>
        <begin position="82"/>
        <end position="101"/>
    </location>
</feature>
<dbReference type="RefSeq" id="WP_089778013.1">
    <property type="nucleotide sequence ID" value="NZ_CABLRR010000002.1"/>
</dbReference>
<keyword evidence="2" id="KW-1003">Cell membrane</keyword>
<keyword evidence="8" id="KW-1185">Reference proteome</keyword>
<dbReference type="EMBL" id="CSTE01000002">
    <property type="protein sequence ID" value="CQR50095.1"/>
    <property type="molecule type" value="Genomic_DNA"/>
</dbReference>
<evidence type="ECO:0000256" key="4">
    <source>
        <dbReference type="ARBA" id="ARBA00022989"/>
    </source>
</evidence>
<evidence type="ECO:0000313" key="8">
    <source>
        <dbReference type="Proteomes" id="UP000198902"/>
    </source>
</evidence>
<dbReference type="InterPro" id="IPR032808">
    <property type="entry name" value="DoxX"/>
</dbReference>
<evidence type="ECO:0000256" key="1">
    <source>
        <dbReference type="ARBA" id="ARBA00004651"/>
    </source>
</evidence>
<comment type="subcellular location">
    <subcellularLocation>
        <location evidence="1">Cell membrane</location>
        <topology evidence="1">Multi-pass membrane protein</topology>
    </subcellularLocation>
</comment>
<feature type="transmembrane region" description="Helical" evidence="6">
    <location>
        <begin position="55"/>
        <end position="76"/>
    </location>
</feature>
<feature type="transmembrane region" description="Helical" evidence="6">
    <location>
        <begin position="113"/>
        <end position="137"/>
    </location>
</feature>
<evidence type="ECO:0000256" key="5">
    <source>
        <dbReference type="ARBA" id="ARBA00023136"/>
    </source>
</evidence>
<dbReference type="PANTHER" id="PTHR33452">
    <property type="entry name" value="OXIDOREDUCTASE CATD-RELATED"/>
    <property type="match status" value="1"/>
</dbReference>
<keyword evidence="3 6" id="KW-0812">Transmembrane</keyword>
<organism evidence="7 8">
    <name type="scientific">Haloferax massiliensis</name>
    <dbReference type="NCBI Taxonomy" id="1476858"/>
    <lineage>
        <taxon>Archaea</taxon>
        <taxon>Methanobacteriati</taxon>
        <taxon>Methanobacteriota</taxon>
        <taxon>Stenosarchaea group</taxon>
        <taxon>Halobacteria</taxon>
        <taxon>Halobacteriales</taxon>
        <taxon>Haloferacaceae</taxon>
        <taxon>Haloferax</taxon>
    </lineage>
</organism>
<dbReference type="Proteomes" id="UP000198902">
    <property type="component" value="Unassembled WGS sequence"/>
</dbReference>
<dbReference type="InterPro" id="IPR051907">
    <property type="entry name" value="DoxX-like_oxidoreductase"/>
</dbReference>
<evidence type="ECO:0000256" key="2">
    <source>
        <dbReference type="ARBA" id="ARBA00022475"/>
    </source>
</evidence>
<dbReference type="GO" id="GO:0005886">
    <property type="term" value="C:plasma membrane"/>
    <property type="evidence" value="ECO:0007669"/>
    <property type="project" value="UniProtKB-SubCell"/>
</dbReference>
<evidence type="ECO:0000256" key="6">
    <source>
        <dbReference type="SAM" id="Phobius"/>
    </source>
</evidence>
<feature type="transmembrane region" description="Helical" evidence="6">
    <location>
        <begin position="14"/>
        <end position="35"/>
    </location>
</feature>
<reference evidence="8" key="1">
    <citation type="submission" date="2015-03" db="EMBL/GenBank/DDBJ databases">
        <authorList>
            <person name="Urmite Genomes"/>
        </authorList>
    </citation>
    <scope>NUCLEOTIDE SEQUENCE [LARGE SCALE GENOMIC DNA]</scope>
    <source>
        <strain evidence="8">Arc-Hr</strain>
    </source>
</reference>
<proteinExistence type="predicted"/>
<keyword evidence="5 6" id="KW-0472">Membrane</keyword>
<sequence length="143" mass="14924">MSVALQFASPGADVAFLLARVLFGAVLAFMGLNHFMNLDHMTGYAEMKGLPAPRLGVVVSGGMLVFGGLGIVLGVFPALAAGAVAVFLLVGTPVFHNFWAVPEDQQESEMTGFLKNVVMLGGALVFLALSGTTWSYAVGLTLF</sequence>
<name>A0A0D6JR65_9EURY</name>
<evidence type="ECO:0000313" key="7">
    <source>
        <dbReference type="EMBL" id="CQR50095.1"/>
    </source>
</evidence>